<accession>A0ABW4FUN1</accession>
<proteinExistence type="predicted"/>
<dbReference type="EMBL" id="JBHUCP010000025">
    <property type="protein sequence ID" value="MFD1533336.1"/>
    <property type="molecule type" value="Genomic_DNA"/>
</dbReference>
<evidence type="ECO:0000313" key="1">
    <source>
        <dbReference type="EMBL" id="MFD1533336.1"/>
    </source>
</evidence>
<dbReference type="Proteomes" id="UP001597145">
    <property type="component" value="Unassembled WGS sequence"/>
</dbReference>
<keyword evidence="2" id="KW-1185">Reference proteome</keyword>
<evidence type="ECO:0000313" key="2">
    <source>
        <dbReference type="Proteomes" id="UP001597145"/>
    </source>
</evidence>
<comment type="caution">
    <text evidence="1">The sequence shown here is derived from an EMBL/GenBank/DDBJ whole genome shotgun (WGS) entry which is preliminary data.</text>
</comment>
<reference evidence="2" key="1">
    <citation type="journal article" date="2019" name="Int. J. Syst. Evol. Microbiol.">
        <title>The Global Catalogue of Microorganisms (GCM) 10K type strain sequencing project: providing services to taxonomists for standard genome sequencing and annotation.</title>
        <authorList>
            <consortium name="The Broad Institute Genomics Platform"/>
            <consortium name="The Broad Institute Genome Sequencing Center for Infectious Disease"/>
            <person name="Wu L."/>
            <person name="Ma J."/>
        </authorList>
    </citation>
    <scope>NUCLEOTIDE SEQUENCE [LARGE SCALE GENOMIC DNA]</scope>
    <source>
        <strain evidence="2">JCM 12165</strain>
    </source>
</reference>
<protein>
    <submittedName>
        <fullName evidence="1">Uncharacterized protein</fullName>
    </submittedName>
</protein>
<gene>
    <name evidence="1" type="ORF">ACFSCY_28315</name>
</gene>
<sequence>MNEVSDSLTVRGAAAARQPSVKKITDRKRFFVTDTLDQLLTVVVATASVQDRRAAP</sequence>
<name>A0ABW4FUN1_9PSEU</name>
<organism evidence="1 2">
    <name type="scientific">Pseudonocardia aurantiaca</name>
    <dbReference type="NCBI Taxonomy" id="75290"/>
    <lineage>
        <taxon>Bacteria</taxon>
        <taxon>Bacillati</taxon>
        <taxon>Actinomycetota</taxon>
        <taxon>Actinomycetes</taxon>
        <taxon>Pseudonocardiales</taxon>
        <taxon>Pseudonocardiaceae</taxon>
        <taxon>Pseudonocardia</taxon>
    </lineage>
</organism>
<dbReference type="RefSeq" id="WP_343985175.1">
    <property type="nucleotide sequence ID" value="NZ_BAAAJG010000026.1"/>
</dbReference>